<sequence length="291" mass="32833">MQGSYLLSAAILISLYHDGACGSSSSYGMQDLISLVINQFVRPQSDVRPTLSTKCPQFFSQVGHKCYAFHQTKRLNWSNAIATCQQLSSFGRKVRLVELTESRELFNKFMDFEFNECRSISEKESPAIWTGGYLKDMRIHRVSDDEEISNDPVKAAIVYDHCNKREGLRSLDDPNTLHAIVCETEAKHRHDDDHKQNIPLIQIIGKRLPQKIQQPSLNSNQISQNPQSFSGQVPSLQPAINSNRMNGQQQQLTRSVISDFLFPQLVSSSAGNLHGNSKTQQLLDESPQQKL</sequence>
<dbReference type="SUPFAM" id="SSF56436">
    <property type="entry name" value="C-type lectin-like"/>
    <property type="match status" value="1"/>
</dbReference>
<dbReference type="Gene3D" id="3.10.100.10">
    <property type="entry name" value="Mannose-Binding Protein A, subunit A"/>
    <property type="match status" value="1"/>
</dbReference>
<accession>A0A7R8ZJ68</accession>
<organism evidence="1">
    <name type="scientific">Cyprideis torosa</name>
    <dbReference type="NCBI Taxonomy" id="163714"/>
    <lineage>
        <taxon>Eukaryota</taxon>
        <taxon>Metazoa</taxon>
        <taxon>Ecdysozoa</taxon>
        <taxon>Arthropoda</taxon>
        <taxon>Crustacea</taxon>
        <taxon>Oligostraca</taxon>
        <taxon>Ostracoda</taxon>
        <taxon>Podocopa</taxon>
        <taxon>Podocopida</taxon>
        <taxon>Cytherocopina</taxon>
        <taxon>Cytheroidea</taxon>
        <taxon>Cytherideidae</taxon>
        <taxon>Cyprideis</taxon>
    </lineage>
</organism>
<dbReference type="AlphaFoldDB" id="A0A7R8ZJ68"/>
<proteinExistence type="predicted"/>
<name>A0A7R8ZJ68_9CRUS</name>
<evidence type="ECO:0000313" key="1">
    <source>
        <dbReference type="EMBL" id="CAD7222208.1"/>
    </source>
</evidence>
<protein>
    <submittedName>
        <fullName evidence="1">Uncharacterized protein</fullName>
    </submittedName>
</protein>
<dbReference type="InterPro" id="IPR016186">
    <property type="entry name" value="C-type_lectin-like/link_sf"/>
</dbReference>
<reference evidence="1" key="1">
    <citation type="submission" date="2020-11" db="EMBL/GenBank/DDBJ databases">
        <authorList>
            <person name="Tran Van P."/>
        </authorList>
    </citation>
    <scope>NUCLEOTIDE SEQUENCE</scope>
</reference>
<dbReference type="EMBL" id="OB660037">
    <property type="protein sequence ID" value="CAD7222208.1"/>
    <property type="molecule type" value="Genomic_DNA"/>
</dbReference>
<gene>
    <name evidence="1" type="ORF">CTOB1V02_LOCUS223</name>
</gene>
<dbReference type="InterPro" id="IPR016187">
    <property type="entry name" value="CTDL_fold"/>
</dbReference>